<dbReference type="Proteomes" id="UP000051952">
    <property type="component" value="Unassembled WGS sequence"/>
</dbReference>
<feature type="coiled-coil region" evidence="1">
    <location>
        <begin position="41"/>
        <end position="68"/>
    </location>
</feature>
<protein>
    <submittedName>
        <fullName evidence="2">Uncharacterized protein</fullName>
    </submittedName>
</protein>
<gene>
    <name evidence="2" type="ORF">BSAL_12560</name>
</gene>
<sequence>MKVSASSTVTRSCAQEAIEHRQQMVDYKQELLNLNNPSFQIQQELASIEAARERIAQMKEARRQRAEKLRQAQ</sequence>
<evidence type="ECO:0000256" key="1">
    <source>
        <dbReference type="SAM" id="Coils"/>
    </source>
</evidence>
<organism evidence="2 3">
    <name type="scientific">Bodo saltans</name>
    <name type="common">Flagellated protozoan</name>
    <dbReference type="NCBI Taxonomy" id="75058"/>
    <lineage>
        <taxon>Eukaryota</taxon>
        <taxon>Discoba</taxon>
        <taxon>Euglenozoa</taxon>
        <taxon>Kinetoplastea</taxon>
        <taxon>Metakinetoplastina</taxon>
        <taxon>Eubodonida</taxon>
        <taxon>Bodonidae</taxon>
        <taxon>Bodo</taxon>
    </lineage>
</organism>
<name>A0A0S4J9F5_BODSA</name>
<evidence type="ECO:0000313" key="2">
    <source>
        <dbReference type="EMBL" id="CUG87892.1"/>
    </source>
</evidence>
<dbReference type="AlphaFoldDB" id="A0A0S4J9F5"/>
<dbReference type="VEuPathDB" id="TriTrypDB:BSAL_12560"/>
<reference evidence="3" key="1">
    <citation type="submission" date="2015-09" db="EMBL/GenBank/DDBJ databases">
        <authorList>
            <consortium name="Pathogen Informatics"/>
        </authorList>
    </citation>
    <scope>NUCLEOTIDE SEQUENCE [LARGE SCALE GENOMIC DNA]</scope>
    <source>
        <strain evidence="3">Lake Konstanz</strain>
    </source>
</reference>
<keyword evidence="3" id="KW-1185">Reference proteome</keyword>
<keyword evidence="1" id="KW-0175">Coiled coil</keyword>
<proteinExistence type="predicted"/>
<accession>A0A0S4J9F5</accession>
<evidence type="ECO:0000313" key="3">
    <source>
        <dbReference type="Proteomes" id="UP000051952"/>
    </source>
</evidence>
<dbReference type="EMBL" id="CYKH01001596">
    <property type="protein sequence ID" value="CUG87892.1"/>
    <property type="molecule type" value="Genomic_DNA"/>
</dbReference>